<comment type="caution">
    <text evidence="1">The sequence shown here is derived from an EMBL/GenBank/DDBJ whole genome shotgun (WGS) entry which is preliminary data.</text>
</comment>
<sequence>CRMADPQGKLDNVFVDVNDDIDYASTIIPPRVNSLTFKIDWSIYVMLKAEGQFFKSIDQDLHQHLKNFLEVCNMHKQNNLSNDALYLRVFDYLLVERPVIGFIA</sequence>
<feature type="non-terminal residue" evidence="1">
    <location>
        <position position="1"/>
    </location>
</feature>
<gene>
    <name evidence="1" type="ORF">HAX54_043979</name>
</gene>
<reference evidence="1 2" key="1">
    <citation type="journal article" date="2021" name="BMC Genomics">
        <title>Datura genome reveals duplications of psychoactive alkaloid biosynthetic genes and high mutation rate following tissue culture.</title>
        <authorList>
            <person name="Rajewski A."/>
            <person name="Carter-House D."/>
            <person name="Stajich J."/>
            <person name="Litt A."/>
        </authorList>
    </citation>
    <scope>NUCLEOTIDE SEQUENCE [LARGE SCALE GENOMIC DNA]</scope>
    <source>
        <strain evidence="1">AR-01</strain>
    </source>
</reference>
<keyword evidence="2" id="KW-1185">Reference proteome</keyword>
<evidence type="ECO:0000313" key="2">
    <source>
        <dbReference type="Proteomes" id="UP000823775"/>
    </source>
</evidence>
<name>A0ABS8W425_DATST</name>
<protein>
    <submittedName>
        <fullName evidence="1">Uncharacterized protein</fullName>
    </submittedName>
</protein>
<organism evidence="1 2">
    <name type="scientific">Datura stramonium</name>
    <name type="common">Jimsonweed</name>
    <name type="synonym">Common thornapple</name>
    <dbReference type="NCBI Taxonomy" id="4076"/>
    <lineage>
        <taxon>Eukaryota</taxon>
        <taxon>Viridiplantae</taxon>
        <taxon>Streptophyta</taxon>
        <taxon>Embryophyta</taxon>
        <taxon>Tracheophyta</taxon>
        <taxon>Spermatophyta</taxon>
        <taxon>Magnoliopsida</taxon>
        <taxon>eudicotyledons</taxon>
        <taxon>Gunneridae</taxon>
        <taxon>Pentapetalae</taxon>
        <taxon>asterids</taxon>
        <taxon>lamiids</taxon>
        <taxon>Solanales</taxon>
        <taxon>Solanaceae</taxon>
        <taxon>Solanoideae</taxon>
        <taxon>Datureae</taxon>
        <taxon>Datura</taxon>
    </lineage>
</organism>
<accession>A0ABS8W425</accession>
<dbReference type="Proteomes" id="UP000823775">
    <property type="component" value="Unassembled WGS sequence"/>
</dbReference>
<proteinExistence type="predicted"/>
<evidence type="ECO:0000313" key="1">
    <source>
        <dbReference type="EMBL" id="MCE2056061.1"/>
    </source>
</evidence>
<dbReference type="EMBL" id="JACEIK010006657">
    <property type="protein sequence ID" value="MCE2056061.1"/>
    <property type="molecule type" value="Genomic_DNA"/>
</dbReference>